<dbReference type="PANTHER" id="PTHR30386:SF24">
    <property type="entry name" value="MULTIDRUG RESISTANCE EFFLUX PUMP"/>
    <property type="match status" value="1"/>
</dbReference>
<feature type="coiled-coil region" evidence="2">
    <location>
        <begin position="149"/>
        <end position="176"/>
    </location>
</feature>
<dbReference type="Proteomes" id="UP000036426">
    <property type="component" value="Unassembled WGS sequence"/>
</dbReference>
<feature type="transmembrane region" description="Helical" evidence="4">
    <location>
        <begin position="12"/>
        <end position="32"/>
    </location>
</feature>
<dbReference type="EMBL" id="LDOV01000025">
    <property type="protein sequence ID" value="KLU99999.1"/>
    <property type="molecule type" value="Genomic_DNA"/>
</dbReference>
<organism evidence="7 8">
    <name type="scientific">Photobacterium aphoticum</name>
    <dbReference type="NCBI Taxonomy" id="754436"/>
    <lineage>
        <taxon>Bacteria</taxon>
        <taxon>Pseudomonadati</taxon>
        <taxon>Pseudomonadota</taxon>
        <taxon>Gammaproteobacteria</taxon>
        <taxon>Vibrionales</taxon>
        <taxon>Vibrionaceae</taxon>
        <taxon>Photobacterium</taxon>
    </lineage>
</organism>
<feature type="compositionally biased region" description="Low complexity" evidence="3">
    <location>
        <begin position="347"/>
        <end position="361"/>
    </location>
</feature>
<comment type="caution">
    <text evidence="7">The sequence shown here is derived from an EMBL/GenBank/DDBJ whole genome shotgun (WGS) entry which is preliminary data.</text>
</comment>
<proteinExistence type="inferred from homology"/>
<evidence type="ECO:0000313" key="8">
    <source>
        <dbReference type="Proteomes" id="UP000036426"/>
    </source>
</evidence>
<keyword evidence="4" id="KW-0812">Transmembrane</keyword>
<accession>A0A0J1GJY9</accession>
<keyword evidence="4" id="KW-0472">Membrane</keyword>
<keyword evidence="4" id="KW-1133">Transmembrane helix</keyword>
<reference evidence="7 8" key="1">
    <citation type="submission" date="2015-05" db="EMBL/GenBank/DDBJ databases">
        <title>Photobacterium galathea sp. nov.</title>
        <authorList>
            <person name="Machado H."/>
            <person name="Gram L."/>
        </authorList>
    </citation>
    <scope>NUCLEOTIDE SEQUENCE [LARGE SCALE GENOMIC DNA]</scope>
    <source>
        <strain evidence="7 8">DSM 25995</strain>
    </source>
</reference>
<dbReference type="Pfam" id="PF25963">
    <property type="entry name" value="Beta-barrel_AAEA"/>
    <property type="match status" value="1"/>
</dbReference>
<dbReference type="Pfam" id="PF25917">
    <property type="entry name" value="BSH_RND"/>
    <property type="match status" value="1"/>
</dbReference>
<evidence type="ECO:0000256" key="1">
    <source>
        <dbReference type="ARBA" id="ARBA00009477"/>
    </source>
</evidence>
<sequence>MSEKAAPSHFVRNLFITLIAAAILAAAGYFYVEHQKNYPSTDDAYVHANIIYIAPQVSGKVLSVNVSNYQPVNKGDLLYQIDPAPFQAQLDEARAAYEMAIQSNAASDDAILAASANVNSAVALLADAQSTYHRINELVNKQLLPAQQRDDAKAKLSNAEENVIAARAKMSQLIKAQGAQGTAAPEVKKAAAALSQATLSLSYTNIFAPVSGHLGSLSAHAGSIVSPGQALVPLVADHTYWVQANYKETQLERITTGMPATITLDLYPNAQYHGLVQSISPASGSSFSLLPPENATGNWVKVPQRFPLYIQLTDETAHPDFPLRVGASATVTIDTVSGPVTASTANSHTTQPSPQSSQQEQ</sequence>
<evidence type="ECO:0000256" key="2">
    <source>
        <dbReference type="SAM" id="Coils"/>
    </source>
</evidence>
<dbReference type="Gene3D" id="2.40.50.100">
    <property type="match status" value="1"/>
</dbReference>
<name>A0A0J1GJY9_9GAMM</name>
<dbReference type="PATRIC" id="fig|754436.4.peg.2860"/>
<evidence type="ECO:0000313" key="7">
    <source>
        <dbReference type="EMBL" id="KLU99999.1"/>
    </source>
</evidence>
<dbReference type="RefSeq" id="WP_047874941.1">
    <property type="nucleotide sequence ID" value="NZ_BMYC01000008.1"/>
</dbReference>
<keyword evidence="2" id="KW-0175">Coiled coil</keyword>
<dbReference type="InterPro" id="IPR050739">
    <property type="entry name" value="MFP"/>
</dbReference>
<evidence type="ECO:0000256" key="3">
    <source>
        <dbReference type="SAM" id="MobiDB-lite"/>
    </source>
</evidence>
<dbReference type="SUPFAM" id="SSF111369">
    <property type="entry name" value="HlyD-like secretion proteins"/>
    <property type="match status" value="3"/>
</dbReference>
<gene>
    <name evidence="7" type="ORF">ABT58_13455</name>
</gene>
<dbReference type="Gene3D" id="2.40.30.170">
    <property type="match status" value="1"/>
</dbReference>
<dbReference type="GO" id="GO:0055085">
    <property type="term" value="P:transmembrane transport"/>
    <property type="evidence" value="ECO:0007669"/>
    <property type="project" value="InterPro"/>
</dbReference>
<comment type="similarity">
    <text evidence="1">Belongs to the membrane fusion protein (MFP) (TC 8.A.1) family.</text>
</comment>
<dbReference type="PANTHER" id="PTHR30386">
    <property type="entry name" value="MEMBRANE FUSION SUBUNIT OF EMRAB-TOLC MULTIDRUG EFFLUX PUMP"/>
    <property type="match status" value="1"/>
</dbReference>
<dbReference type="OrthoDB" id="9811754at2"/>
<evidence type="ECO:0000259" key="5">
    <source>
        <dbReference type="Pfam" id="PF25917"/>
    </source>
</evidence>
<dbReference type="InterPro" id="IPR058625">
    <property type="entry name" value="MdtA-like_BSH"/>
</dbReference>
<keyword evidence="8" id="KW-1185">Reference proteome</keyword>
<feature type="domain" description="Multidrug resistance protein MdtA-like barrel-sandwich hybrid" evidence="5">
    <location>
        <begin position="50"/>
        <end position="232"/>
    </location>
</feature>
<dbReference type="InterPro" id="IPR058634">
    <property type="entry name" value="AaeA-lik-b-barrel"/>
</dbReference>
<protein>
    <submittedName>
        <fullName evidence="7">Secretion protein</fullName>
    </submittedName>
</protein>
<feature type="domain" description="p-hydroxybenzoic acid efflux pump subunit AaeA-like beta-barrel" evidence="6">
    <location>
        <begin position="239"/>
        <end position="333"/>
    </location>
</feature>
<evidence type="ECO:0000256" key="4">
    <source>
        <dbReference type="SAM" id="Phobius"/>
    </source>
</evidence>
<feature type="region of interest" description="Disordered" evidence="3">
    <location>
        <begin position="339"/>
        <end position="361"/>
    </location>
</feature>
<dbReference type="AlphaFoldDB" id="A0A0J1GJY9"/>
<evidence type="ECO:0000259" key="6">
    <source>
        <dbReference type="Pfam" id="PF25963"/>
    </source>
</evidence>